<dbReference type="AlphaFoldDB" id="A0A2T5J410"/>
<keyword evidence="1" id="KW-0732">Signal</keyword>
<evidence type="ECO:0000313" key="3">
    <source>
        <dbReference type="Proteomes" id="UP000244223"/>
    </source>
</evidence>
<dbReference type="Proteomes" id="UP000244223">
    <property type="component" value="Unassembled WGS sequence"/>
</dbReference>
<keyword evidence="3" id="KW-1185">Reference proteome</keyword>
<dbReference type="InterPro" id="IPR018588">
    <property type="entry name" value="Dihaem_cytochrome-c"/>
</dbReference>
<sequence>MIARLWLLIGVLASPLVQADPLKFPAKMSIYGQECGSCHVPYPPSLLGRGEWQQITNQLDQHFGVNASLDEKTRQRIHDYLQHNSSPAPRAMAAKGQLPRITQSPWYKREHRNIGPNALKVLKANSMSSCQVCHGITE</sequence>
<organism evidence="2 3">
    <name type="scientific">Agitococcus lubricus</name>
    <dbReference type="NCBI Taxonomy" id="1077255"/>
    <lineage>
        <taxon>Bacteria</taxon>
        <taxon>Pseudomonadati</taxon>
        <taxon>Pseudomonadota</taxon>
        <taxon>Gammaproteobacteria</taxon>
        <taxon>Moraxellales</taxon>
        <taxon>Moraxellaceae</taxon>
        <taxon>Agitococcus</taxon>
    </lineage>
</organism>
<reference evidence="2 3" key="1">
    <citation type="submission" date="2018-04" db="EMBL/GenBank/DDBJ databases">
        <title>Genomic Encyclopedia of Archaeal and Bacterial Type Strains, Phase II (KMG-II): from individual species to whole genera.</title>
        <authorList>
            <person name="Goeker M."/>
        </authorList>
    </citation>
    <scope>NUCLEOTIDE SEQUENCE [LARGE SCALE GENOMIC DNA]</scope>
    <source>
        <strain evidence="2 3">DSM 5822</strain>
    </source>
</reference>
<evidence type="ECO:0000313" key="2">
    <source>
        <dbReference type="EMBL" id="PTQ91288.1"/>
    </source>
</evidence>
<gene>
    <name evidence="2" type="ORF">C8N29_101361</name>
</gene>
<dbReference type="Pfam" id="PF09626">
    <property type="entry name" value="DHC"/>
    <property type="match status" value="1"/>
</dbReference>
<feature type="signal peptide" evidence="1">
    <location>
        <begin position="1"/>
        <end position="19"/>
    </location>
</feature>
<dbReference type="OrthoDB" id="5296814at2"/>
<protein>
    <submittedName>
        <fullName evidence="2">Diheme cytochrome c</fullName>
    </submittedName>
</protein>
<proteinExistence type="predicted"/>
<name>A0A2T5J410_9GAMM</name>
<evidence type="ECO:0000256" key="1">
    <source>
        <dbReference type="SAM" id="SignalP"/>
    </source>
</evidence>
<accession>A0A2T5J410</accession>
<feature type="chain" id="PRO_5015456701" evidence="1">
    <location>
        <begin position="20"/>
        <end position="138"/>
    </location>
</feature>
<comment type="caution">
    <text evidence="2">The sequence shown here is derived from an EMBL/GenBank/DDBJ whole genome shotgun (WGS) entry which is preliminary data.</text>
</comment>
<dbReference type="RefSeq" id="WP_107864302.1">
    <property type="nucleotide sequence ID" value="NZ_QAON01000001.1"/>
</dbReference>
<dbReference type="EMBL" id="QAON01000001">
    <property type="protein sequence ID" value="PTQ91288.1"/>
    <property type="molecule type" value="Genomic_DNA"/>
</dbReference>